<feature type="region of interest" description="Disordered" evidence="1">
    <location>
        <begin position="1"/>
        <end position="29"/>
    </location>
</feature>
<protein>
    <submittedName>
        <fullName evidence="2">Putative NIF3 family GTP cyclohydrolase 1 type 2</fullName>
    </submittedName>
</protein>
<dbReference type="AlphaFoldDB" id="A0A7W5Z3D6"/>
<evidence type="ECO:0000256" key="1">
    <source>
        <dbReference type="SAM" id="MobiDB-lite"/>
    </source>
</evidence>
<dbReference type="GO" id="GO:0016787">
    <property type="term" value="F:hydrolase activity"/>
    <property type="evidence" value="ECO:0007669"/>
    <property type="project" value="UniProtKB-KW"/>
</dbReference>
<keyword evidence="3" id="KW-1185">Reference proteome</keyword>
<organism evidence="2 3">
    <name type="scientific">Pseudochelatococcus contaminans</name>
    <dbReference type="NCBI Taxonomy" id="1538103"/>
    <lineage>
        <taxon>Bacteria</taxon>
        <taxon>Pseudomonadati</taxon>
        <taxon>Pseudomonadota</taxon>
        <taxon>Alphaproteobacteria</taxon>
        <taxon>Hyphomicrobiales</taxon>
        <taxon>Chelatococcaceae</taxon>
        <taxon>Pseudochelatococcus</taxon>
    </lineage>
</organism>
<name>A0A7W5Z3D6_9HYPH</name>
<evidence type="ECO:0000313" key="3">
    <source>
        <dbReference type="Proteomes" id="UP000537592"/>
    </source>
</evidence>
<comment type="caution">
    <text evidence="2">The sequence shown here is derived from an EMBL/GenBank/DDBJ whole genome shotgun (WGS) entry which is preliminary data.</text>
</comment>
<sequence>MGGKAHWQRKKVAARVAGRRAPRLKSHRVAAERAHLPADAARGIAAAALTAAVYAYILGNDQ</sequence>
<feature type="compositionally biased region" description="Basic residues" evidence="1">
    <location>
        <begin position="1"/>
        <end position="28"/>
    </location>
</feature>
<gene>
    <name evidence="2" type="ORF">FHS81_000946</name>
</gene>
<accession>A0A7W5Z3D6</accession>
<proteinExistence type="predicted"/>
<dbReference type="EMBL" id="JACICC010000002">
    <property type="protein sequence ID" value="MBB3808876.1"/>
    <property type="molecule type" value="Genomic_DNA"/>
</dbReference>
<evidence type="ECO:0000313" key="2">
    <source>
        <dbReference type="EMBL" id="MBB3808876.1"/>
    </source>
</evidence>
<keyword evidence="2" id="KW-0378">Hydrolase</keyword>
<reference evidence="2 3" key="1">
    <citation type="submission" date="2020-08" db="EMBL/GenBank/DDBJ databases">
        <title>Genomic Encyclopedia of Type Strains, Phase IV (KMG-IV): sequencing the most valuable type-strain genomes for metagenomic binning, comparative biology and taxonomic classification.</title>
        <authorList>
            <person name="Goeker M."/>
        </authorList>
    </citation>
    <scope>NUCLEOTIDE SEQUENCE [LARGE SCALE GENOMIC DNA]</scope>
    <source>
        <strain evidence="2 3">DSM 28760</strain>
    </source>
</reference>
<dbReference type="Proteomes" id="UP000537592">
    <property type="component" value="Unassembled WGS sequence"/>
</dbReference>